<dbReference type="EnsemblMetazoa" id="XM_022809879">
    <property type="protein sequence ID" value="XP_022665614"/>
    <property type="gene ID" value="LOC111252288"/>
</dbReference>
<comment type="similarity">
    <text evidence="2">Belongs to the TMCO4 family.</text>
</comment>
<keyword evidence="4 7" id="KW-1133">Transmembrane helix</keyword>
<dbReference type="InParanoid" id="A0A7M7MC82"/>
<feature type="transmembrane region" description="Helical" evidence="7">
    <location>
        <begin position="350"/>
        <end position="373"/>
    </location>
</feature>
<evidence type="ECO:0000256" key="4">
    <source>
        <dbReference type="ARBA" id="ARBA00022989"/>
    </source>
</evidence>
<dbReference type="InterPro" id="IPR007941">
    <property type="entry name" value="DUF726"/>
</dbReference>
<dbReference type="SUPFAM" id="SSF53474">
    <property type="entry name" value="alpha/beta-Hydrolases"/>
    <property type="match status" value="1"/>
</dbReference>
<protein>
    <recommendedName>
        <fullName evidence="10">Transmembrane and coiled-coil domain-containing protein 4</fullName>
    </recommendedName>
</protein>
<sequence length="767" mass="83571">MADHSNIKPSVFKSAEYEKYGADVLSRRLQEPFATRLGEAGRYSYCALVALGLQRLFPADFDEPFRLATLENFGSHLNMPEQSMPVMYALLSGEAGCKLEPYVNILRDEPVLQNGFMRLLQDLVVFAVHRGLMTGVYDARMRVFVLYTAQQLQVSPALLEMYENSVVQFLSRDGVQHSDSERREIAKRERNKKIRRYLMIGIATVGGGAVLGLTGGLAAPLVAAGAGAVIGGAGAAALGSTAGIALISSVMGLAGAGLTGYKMKKRVGEIEEFAFDELSTGHELHVTIGVSGWLTDDKPEAILHPWRTMSNSREQYVLRYETGYLVELGRAMDYLFSFAVSMAAQEALKYTVLSGLIAAVAWPATLIMVAGAIDNPWSVCQRRSAQVGRHLAEVLLQRQHGRRPVTLIGFSLGARVIYYCLKELSARENCEGIIENAVLLGAPVPAHPEDWAPFSRVVAGNIVNGYCRGDWLLRFVYRTSSATRKIAGLQPVAWRDRRIHNFDLSSVVNGHTDYYHKMDDILRTIGIGTLRSNHGDLLMASGMKKSITFEPDGEKGIEEKRLLKEQATTVEAVDNLMRPSMLRKTRSDSCLLESDHSRLQACDGHSEVCGKGPFGAFSNLGCLRSVASGCSLSSGGPSEFSLFRTCPTALSGLSRSTSGVSDLSHTHHQHLSSSFSGLANVISRLSLRQRISSGSMQQSSAFSESLSTTGNNSTLSLYDTTFDFSGGSFRLTVGDGEAVESQTQADDRSQITVKEEPSITTVTELNK</sequence>
<evidence type="ECO:0000256" key="5">
    <source>
        <dbReference type="ARBA" id="ARBA00023136"/>
    </source>
</evidence>
<dbReference type="InterPro" id="IPR029058">
    <property type="entry name" value="AB_hydrolase_fold"/>
</dbReference>
<dbReference type="KEGG" id="vde:111252288"/>
<dbReference type="RefSeq" id="XP_022665615.1">
    <property type="nucleotide sequence ID" value="XM_022809880.1"/>
</dbReference>
<dbReference type="OMA" id="AGLYSYC"/>
<dbReference type="EnsemblMetazoa" id="XM_022809881">
    <property type="protein sequence ID" value="XP_022665616"/>
    <property type="gene ID" value="LOC111252288"/>
</dbReference>
<dbReference type="PANTHER" id="PTHR17920:SF3">
    <property type="entry name" value="TRANSMEMBRANE AND COILED-COIL DOMAIN-CONTAINING PROTEIN 4"/>
    <property type="match status" value="1"/>
</dbReference>
<dbReference type="Proteomes" id="UP000594260">
    <property type="component" value="Unplaced"/>
</dbReference>
<feature type="compositionally biased region" description="Polar residues" evidence="6">
    <location>
        <begin position="758"/>
        <end position="767"/>
    </location>
</feature>
<dbReference type="GeneID" id="111252288"/>
<proteinExistence type="inferred from homology"/>
<dbReference type="GO" id="GO:0016020">
    <property type="term" value="C:membrane"/>
    <property type="evidence" value="ECO:0007669"/>
    <property type="project" value="UniProtKB-SubCell"/>
</dbReference>
<evidence type="ECO:0000256" key="2">
    <source>
        <dbReference type="ARBA" id="ARBA00009824"/>
    </source>
</evidence>
<evidence type="ECO:0000313" key="9">
    <source>
        <dbReference type="Proteomes" id="UP000594260"/>
    </source>
</evidence>
<feature type="transmembrane region" description="Helical" evidence="7">
    <location>
        <begin position="197"/>
        <end position="223"/>
    </location>
</feature>
<keyword evidence="5 7" id="KW-0472">Membrane</keyword>
<dbReference type="EnsemblMetazoa" id="XM_022809880">
    <property type="protein sequence ID" value="XP_022665615"/>
    <property type="gene ID" value="LOC111252288"/>
</dbReference>
<evidence type="ECO:0000256" key="3">
    <source>
        <dbReference type="ARBA" id="ARBA00022692"/>
    </source>
</evidence>
<dbReference type="PANTHER" id="PTHR17920">
    <property type="entry name" value="TRANSMEMBRANE AND COILED-COIL DOMAIN-CONTAINING PROTEIN 4 TMCO4"/>
    <property type="match status" value="1"/>
</dbReference>
<comment type="subcellular location">
    <subcellularLocation>
        <location evidence="1">Membrane</location>
        <topology evidence="1">Multi-pass membrane protein</topology>
    </subcellularLocation>
</comment>
<keyword evidence="9" id="KW-1185">Reference proteome</keyword>
<feature type="region of interest" description="Disordered" evidence="6">
    <location>
        <begin position="740"/>
        <end position="767"/>
    </location>
</feature>
<evidence type="ECO:0000256" key="6">
    <source>
        <dbReference type="SAM" id="MobiDB-lite"/>
    </source>
</evidence>
<evidence type="ECO:0000313" key="8">
    <source>
        <dbReference type="EnsemblMetazoa" id="XP_022665615"/>
    </source>
</evidence>
<evidence type="ECO:0008006" key="10">
    <source>
        <dbReference type="Google" id="ProtNLM"/>
    </source>
</evidence>
<name>A0A7M7MC82_VARDE</name>
<keyword evidence="3 7" id="KW-0812">Transmembrane</keyword>
<feature type="compositionally biased region" description="Basic and acidic residues" evidence="6">
    <location>
        <begin position="745"/>
        <end position="757"/>
    </location>
</feature>
<accession>A0A7M7MC82</accession>
<dbReference type="RefSeq" id="XP_022665616.1">
    <property type="nucleotide sequence ID" value="XM_022809881.1"/>
</dbReference>
<dbReference type="Pfam" id="PF05277">
    <property type="entry name" value="DUF726"/>
    <property type="match status" value="1"/>
</dbReference>
<organism evidence="8 9">
    <name type="scientific">Varroa destructor</name>
    <name type="common">Honeybee mite</name>
    <dbReference type="NCBI Taxonomy" id="109461"/>
    <lineage>
        <taxon>Eukaryota</taxon>
        <taxon>Metazoa</taxon>
        <taxon>Ecdysozoa</taxon>
        <taxon>Arthropoda</taxon>
        <taxon>Chelicerata</taxon>
        <taxon>Arachnida</taxon>
        <taxon>Acari</taxon>
        <taxon>Parasitiformes</taxon>
        <taxon>Mesostigmata</taxon>
        <taxon>Gamasina</taxon>
        <taxon>Dermanyssoidea</taxon>
        <taxon>Varroidae</taxon>
        <taxon>Varroa</taxon>
    </lineage>
</organism>
<evidence type="ECO:0000256" key="1">
    <source>
        <dbReference type="ARBA" id="ARBA00004141"/>
    </source>
</evidence>
<dbReference type="RefSeq" id="XP_022665614.1">
    <property type="nucleotide sequence ID" value="XM_022809879.1"/>
</dbReference>
<reference evidence="8" key="1">
    <citation type="submission" date="2021-01" db="UniProtKB">
        <authorList>
            <consortium name="EnsemblMetazoa"/>
        </authorList>
    </citation>
    <scope>IDENTIFICATION</scope>
</reference>
<dbReference type="AlphaFoldDB" id="A0A7M7MC82"/>
<feature type="transmembrane region" description="Helical" evidence="7">
    <location>
        <begin position="229"/>
        <end position="256"/>
    </location>
</feature>
<dbReference type="OrthoDB" id="277931at2759"/>
<evidence type="ECO:0000256" key="7">
    <source>
        <dbReference type="SAM" id="Phobius"/>
    </source>
</evidence>